<comment type="caution">
    <text evidence="3">The sequence shown here is derived from an EMBL/GenBank/DDBJ whole genome shotgun (WGS) entry which is preliminary data.</text>
</comment>
<sequence>MKFPLSWGRSPSIKVKYPDPQPYMADPPPYTSVVSPESHMNMNGAPRTGRSSAAAGSSSAFEPFSSSRRLRDIAYLQAPMRQDSKENALDTLRTYDTVVIMDDSGSMQIDGRWEQACDALSELAQIAATYDRDGIDIHFLNHPTCGMNIKDPKGVRHLFRHVQPEGPTPIANKLDLLVGDYVNKLERAGRRKQRGDELALRQIKPVNFIVITDGVPTDEPMDSIVSLARRLDHEHAPLAQVGIQFVQIGNDKEATEFLKQLDDDLSGIFGVRDIVDTTPYLGTHLTATMLIKILLGGINRRVDRRGGEAVMSK</sequence>
<keyword evidence="4" id="KW-1185">Reference proteome</keyword>
<dbReference type="SUPFAM" id="SSF53300">
    <property type="entry name" value="vWA-like"/>
    <property type="match status" value="1"/>
</dbReference>
<proteinExistence type="predicted"/>
<dbReference type="InterPro" id="IPR002035">
    <property type="entry name" value="VWF_A"/>
</dbReference>
<evidence type="ECO:0000313" key="3">
    <source>
        <dbReference type="EMBL" id="KAF8433033.1"/>
    </source>
</evidence>
<feature type="domain" description="VWFA" evidence="2">
    <location>
        <begin position="96"/>
        <end position="289"/>
    </location>
</feature>
<dbReference type="Proteomes" id="UP001194468">
    <property type="component" value="Unassembled WGS sequence"/>
</dbReference>
<evidence type="ECO:0000259" key="2">
    <source>
        <dbReference type="PROSITE" id="PS50234"/>
    </source>
</evidence>
<feature type="compositionally biased region" description="Polar residues" evidence="1">
    <location>
        <begin position="32"/>
        <end position="41"/>
    </location>
</feature>
<feature type="compositionally biased region" description="Low complexity" evidence="1">
    <location>
        <begin position="45"/>
        <end position="61"/>
    </location>
</feature>
<protein>
    <recommendedName>
        <fullName evidence="2">VWFA domain-containing protein</fullName>
    </recommendedName>
</protein>
<dbReference type="AlphaFoldDB" id="A0AAD4GAJ7"/>
<feature type="region of interest" description="Disordered" evidence="1">
    <location>
        <begin position="1"/>
        <end position="61"/>
    </location>
</feature>
<reference evidence="3" key="2">
    <citation type="journal article" date="2020" name="Nat. Commun.">
        <title>Large-scale genome sequencing of mycorrhizal fungi provides insights into the early evolution of symbiotic traits.</title>
        <authorList>
            <person name="Miyauchi S."/>
            <person name="Kiss E."/>
            <person name="Kuo A."/>
            <person name="Drula E."/>
            <person name="Kohler A."/>
            <person name="Sanchez-Garcia M."/>
            <person name="Morin E."/>
            <person name="Andreopoulos B."/>
            <person name="Barry K.W."/>
            <person name="Bonito G."/>
            <person name="Buee M."/>
            <person name="Carver A."/>
            <person name="Chen C."/>
            <person name="Cichocki N."/>
            <person name="Clum A."/>
            <person name="Culley D."/>
            <person name="Crous P.W."/>
            <person name="Fauchery L."/>
            <person name="Girlanda M."/>
            <person name="Hayes R.D."/>
            <person name="Keri Z."/>
            <person name="LaButti K."/>
            <person name="Lipzen A."/>
            <person name="Lombard V."/>
            <person name="Magnuson J."/>
            <person name="Maillard F."/>
            <person name="Murat C."/>
            <person name="Nolan M."/>
            <person name="Ohm R.A."/>
            <person name="Pangilinan J."/>
            <person name="Pereira M.F."/>
            <person name="Perotto S."/>
            <person name="Peter M."/>
            <person name="Pfister S."/>
            <person name="Riley R."/>
            <person name="Sitrit Y."/>
            <person name="Stielow J.B."/>
            <person name="Szollosi G."/>
            <person name="Zifcakova L."/>
            <person name="Stursova M."/>
            <person name="Spatafora J.W."/>
            <person name="Tedersoo L."/>
            <person name="Vaario L.M."/>
            <person name="Yamada A."/>
            <person name="Yan M."/>
            <person name="Wang P."/>
            <person name="Xu J."/>
            <person name="Bruns T."/>
            <person name="Baldrian P."/>
            <person name="Vilgalys R."/>
            <person name="Dunand C."/>
            <person name="Henrissat B."/>
            <person name="Grigoriev I.V."/>
            <person name="Hibbett D."/>
            <person name="Nagy L.G."/>
            <person name="Martin F.M."/>
        </authorList>
    </citation>
    <scope>NUCLEOTIDE SEQUENCE</scope>
    <source>
        <strain evidence="3">BED1</strain>
    </source>
</reference>
<name>A0AAD4GAJ7_BOLED</name>
<dbReference type="InterPro" id="IPR036465">
    <property type="entry name" value="vWFA_dom_sf"/>
</dbReference>
<evidence type="ECO:0000313" key="4">
    <source>
        <dbReference type="Proteomes" id="UP001194468"/>
    </source>
</evidence>
<reference evidence="3" key="1">
    <citation type="submission" date="2019-10" db="EMBL/GenBank/DDBJ databases">
        <authorList>
            <consortium name="DOE Joint Genome Institute"/>
            <person name="Kuo A."/>
            <person name="Miyauchi S."/>
            <person name="Kiss E."/>
            <person name="Drula E."/>
            <person name="Kohler A."/>
            <person name="Sanchez-Garcia M."/>
            <person name="Andreopoulos B."/>
            <person name="Barry K.W."/>
            <person name="Bonito G."/>
            <person name="Buee M."/>
            <person name="Carver A."/>
            <person name="Chen C."/>
            <person name="Cichocki N."/>
            <person name="Clum A."/>
            <person name="Culley D."/>
            <person name="Crous P.W."/>
            <person name="Fauchery L."/>
            <person name="Girlanda M."/>
            <person name="Hayes R."/>
            <person name="Keri Z."/>
            <person name="LaButti K."/>
            <person name="Lipzen A."/>
            <person name="Lombard V."/>
            <person name="Magnuson J."/>
            <person name="Maillard F."/>
            <person name="Morin E."/>
            <person name="Murat C."/>
            <person name="Nolan M."/>
            <person name="Ohm R."/>
            <person name="Pangilinan J."/>
            <person name="Pereira M."/>
            <person name="Perotto S."/>
            <person name="Peter M."/>
            <person name="Riley R."/>
            <person name="Sitrit Y."/>
            <person name="Stielow B."/>
            <person name="Szollosi G."/>
            <person name="Zifcakova L."/>
            <person name="Stursova M."/>
            <person name="Spatafora J.W."/>
            <person name="Tedersoo L."/>
            <person name="Vaario L.-M."/>
            <person name="Yamada A."/>
            <person name="Yan M."/>
            <person name="Wang P."/>
            <person name="Xu J."/>
            <person name="Bruns T."/>
            <person name="Baldrian P."/>
            <person name="Vilgalys R."/>
            <person name="Henrissat B."/>
            <person name="Grigoriev I.V."/>
            <person name="Hibbett D."/>
            <person name="Nagy L.G."/>
            <person name="Martin F.M."/>
        </authorList>
    </citation>
    <scope>NUCLEOTIDE SEQUENCE</scope>
    <source>
        <strain evidence="3">BED1</strain>
    </source>
</reference>
<accession>A0AAD4GAJ7</accession>
<dbReference type="PANTHER" id="PTHR34706:SF1">
    <property type="entry name" value="VWFA DOMAIN-CONTAINING PROTEIN"/>
    <property type="match status" value="1"/>
</dbReference>
<dbReference type="Gene3D" id="3.40.50.410">
    <property type="entry name" value="von Willebrand factor, type A domain"/>
    <property type="match status" value="1"/>
</dbReference>
<gene>
    <name evidence="3" type="ORF">L210DRAFT_3486654</name>
</gene>
<dbReference type="PROSITE" id="PS50234">
    <property type="entry name" value="VWFA"/>
    <property type="match status" value="1"/>
</dbReference>
<feature type="compositionally biased region" description="Pro residues" evidence="1">
    <location>
        <begin position="19"/>
        <end position="30"/>
    </location>
</feature>
<dbReference type="EMBL" id="WHUW01000037">
    <property type="protein sequence ID" value="KAF8433033.1"/>
    <property type="molecule type" value="Genomic_DNA"/>
</dbReference>
<dbReference type="PANTHER" id="PTHR34706">
    <property type="entry name" value="SLR1338 PROTEIN"/>
    <property type="match status" value="1"/>
</dbReference>
<organism evidence="3 4">
    <name type="scientific">Boletus edulis BED1</name>
    <dbReference type="NCBI Taxonomy" id="1328754"/>
    <lineage>
        <taxon>Eukaryota</taxon>
        <taxon>Fungi</taxon>
        <taxon>Dikarya</taxon>
        <taxon>Basidiomycota</taxon>
        <taxon>Agaricomycotina</taxon>
        <taxon>Agaricomycetes</taxon>
        <taxon>Agaricomycetidae</taxon>
        <taxon>Boletales</taxon>
        <taxon>Boletineae</taxon>
        <taxon>Boletaceae</taxon>
        <taxon>Boletoideae</taxon>
        <taxon>Boletus</taxon>
    </lineage>
</organism>
<evidence type="ECO:0000256" key="1">
    <source>
        <dbReference type="SAM" id="MobiDB-lite"/>
    </source>
</evidence>